<feature type="domain" description="BHLH" evidence="2">
    <location>
        <begin position="38"/>
        <end position="90"/>
    </location>
</feature>
<dbReference type="SUPFAM" id="SSF47459">
    <property type="entry name" value="HLH, helix-loop-helix DNA-binding domain"/>
    <property type="match status" value="1"/>
</dbReference>
<evidence type="ECO:0000256" key="1">
    <source>
        <dbReference type="SAM" id="MobiDB-lite"/>
    </source>
</evidence>
<evidence type="ECO:0000313" key="5">
    <source>
        <dbReference type="EMBL" id="JAI51757.1"/>
    </source>
</evidence>
<dbReference type="EMBL" id="GDHF01000557">
    <property type="protein sequence ID" value="JAI51757.1"/>
    <property type="molecule type" value="Transcribed_RNA"/>
</dbReference>
<evidence type="ECO:0000313" key="3">
    <source>
        <dbReference type="EMBL" id="JAI33593.1"/>
    </source>
</evidence>
<organism evidence="5">
    <name type="scientific">Bactrocera latifrons</name>
    <name type="common">Malaysian fruit fly</name>
    <name type="synonym">Chaetodacus latifrons</name>
    <dbReference type="NCBI Taxonomy" id="174628"/>
    <lineage>
        <taxon>Eukaryota</taxon>
        <taxon>Metazoa</taxon>
        <taxon>Ecdysozoa</taxon>
        <taxon>Arthropoda</taxon>
        <taxon>Hexapoda</taxon>
        <taxon>Insecta</taxon>
        <taxon>Pterygota</taxon>
        <taxon>Neoptera</taxon>
        <taxon>Endopterygota</taxon>
        <taxon>Diptera</taxon>
        <taxon>Brachycera</taxon>
        <taxon>Muscomorpha</taxon>
        <taxon>Tephritoidea</taxon>
        <taxon>Tephritidae</taxon>
        <taxon>Bactrocera</taxon>
        <taxon>Bactrocera</taxon>
    </lineage>
</organism>
<dbReference type="SMART" id="SM00353">
    <property type="entry name" value="HLH"/>
    <property type="match status" value="1"/>
</dbReference>
<name>A0A0K8WL08_BACLA</name>
<sequence length="137" mass="15368">MDYELLHNYPLMLDILCEPQSISPAHSDVSNGSESGKPRQEVNARERSRTQRFVNSAFTTLRSLIPTEPGDRKLSKIEILRLAKSYIAHLDAVIMTGNSDRPCANYTSQHRCESMMSSDKPRSTICTFCATLSTNKS</sequence>
<dbReference type="GO" id="GO:0032502">
    <property type="term" value="P:developmental process"/>
    <property type="evidence" value="ECO:0007669"/>
    <property type="project" value="TreeGrafter"/>
</dbReference>
<protein>
    <submittedName>
        <fullName evidence="5">Transcription factor 15</fullName>
    </submittedName>
</protein>
<dbReference type="PANTHER" id="PTHR23349">
    <property type="entry name" value="BASIC HELIX-LOOP-HELIX TRANSCRIPTION FACTOR, TWIST"/>
    <property type="match status" value="1"/>
</dbReference>
<feature type="compositionally biased region" description="Basic and acidic residues" evidence="1">
    <location>
        <begin position="36"/>
        <end position="49"/>
    </location>
</feature>
<proteinExistence type="predicted"/>
<feature type="compositionally biased region" description="Polar residues" evidence="1">
    <location>
        <begin position="24"/>
        <end position="34"/>
    </location>
</feature>
<evidence type="ECO:0000313" key="4">
    <source>
        <dbReference type="EMBL" id="JAI35788.1"/>
    </source>
</evidence>
<dbReference type="OrthoDB" id="6106870at2759"/>
<dbReference type="GO" id="GO:0046983">
    <property type="term" value="F:protein dimerization activity"/>
    <property type="evidence" value="ECO:0007669"/>
    <property type="project" value="InterPro"/>
</dbReference>
<dbReference type="Pfam" id="PF00010">
    <property type="entry name" value="HLH"/>
    <property type="match status" value="1"/>
</dbReference>
<dbReference type="PROSITE" id="PS50888">
    <property type="entry name" value="BHLH"/>
    <property type="match status" value="1"/>
</dbReference>
<dbReference type="GO" id="GO:0000981">
    <property type="term" value="F:DNA-binding transcription factor activity, RNA polymerase II-specific"/>
    <property type="evidence" value="ECO:0007669"/>
    <property type="project" value="TreeGrafter"/>
</dbReference>
<gene>
    <name evidence="5" type="primary">TCF15_4</name>
    <name evidence="3" type="synonym">TCF15_0</name>
    <name evidence="4" type="synonym">TCF15_3</name>
    <name evidence="5" type="ORF">c2_g2_i1</name>
    <name evidence="4" type="ORF">c2_g2_i2</name>
    <name evidence="3" type="ORF">c2_g2_i5</name>
</gene>
<dbReference type="PANTHER" id="PTHR23349:SF42">
    <property type="entry name" value="BHLH DOMAIN-CONTAINING PROTEIN"/>
    <property type="match status" value="1"/>
</dbReference>
<dbReference type="InterPro" id="IPR050283">
    <property type="entry name" value="E-box_TF_Regulators"/>
</dbReference>
<dbReference type="InterPro" id="IPR011598">
    <property type="entry name" value="bHLH_dom"/>
</dbReference>
<dbReference type="GO" id="GO:0000977">
    <property type="term" value="F:RNA polymerase II transcription regulatory region sequence-specific DNA binding"/>
    <property type="evidence" value="ECO:0007669"/>
    <property type="project" value="TreeGrafter"/>
</dbReference>
<dbReference type="EMBL" id="GDHF01016526">
    <property type="protein sequence ID" value="JAI35788.1"/>
    <property type="molecule type" value="Transcribed_RNA"/>
</dbReference>
<dbReference type="Gene3D" id="4.10.280.10">
    <property type="entry name" value="Helix-loop-helix DNA-binding domain"/>
    <property type="match status" value="1"/>
</dbReference>
<dbReference type="AlphaFoldDB" id="A0A0K8WL08"/>
<evidence type="ECO:0000259" key="2">
    <source>
        <dbReference type="PROSITE" id="PS50888"/>
    </source>
</evidence>
<reference evidence="5" key="1">
    <citation type="submission" date="2015-06" db="EMBL/GenBank/DDBJ databases">
        <authorList>
            <person name="Hoefler B.C."/>
            <person name="Straight P.D."/>
        </authorList>
    </citation>
    <scope>NUCLEOTIDE SEQUENCE</scope>
</reference>
<dbReference type="EMBL" id="GDHF01018721">
    <property type="protein sequence ID" value="JAI33593.1"/>
    <property type="molecule type" value="Transcribed_RNA"/>
</dbReference>
<dbReference type="InterPro" id="IPR036638">
    <property type="entry name" value="HLH_DNA-bd_sf"/>
</dbReference>
<accession>A0A0K8WL08</accession>
<feature type="region of interest" description="Disordered" evidence="1">
    <location>
        <begin position="24"/>
        <end position="49"/>
    </location>
</feature>